<protein>
    <recommendedName>
        <fullName evidence="7">Large ribosomal subunit protein mL45</fullName>
    </recommendedName>
    <alternativeName>
        <fullName evidence="8">39S ribosomal protein L45, mitochondrial</fullName>
    </alternativeName>
</protein>
<dbReference type="Pfam" id="PF04280">
    <property type="entry name" value="Tim44"/>
    <property type="match status" value="1"/>
</dbReference>
<dbReference type="GO" id="GO:1990904">
    <property type="term" value="C:ribonucleoprotein complex"/>
    <property type="evidence" value="ECO:0007669"/>
    <property type="project" value="UniProtKB-KW"/>
</dbReference>
<dbReference type="PANTHER" id="PTHR28554">
    <property type="entry name" value="39S RIBOSOMAL PROTEIN L45, MITOCHONDRIAL"/>
    <property type="match status" value="1"/>
</dbReference>
<dbReference type="PANTHER" id="PTHR28554:SF1">
    <property type="entry name" value="LARGE RIBOSOMAL SUBUNIT PROTEIN ML45"/>
    <property type="match status" value="1"/>
</dbReference>
<organism evidence="11 12">
    <name type="scientific">Orbilia oligospora</name>
    <name type="common">Nematode-trapping fungus</name>
    <name type="synonym">Arthrobotrys oligospora</name>
    <dbReference type="NCBI Taxonomy" id="2813651"/>
    <lineage>
        <taxon>Eukaryota</taxon>
        <taxon>Fungi</taxon>
        <taxon>Dikarya</taxon>
        <taxon>Ascomycota</taxon>
        <taxon>Pezizomycotina</taxon>
        <taxon>Orbiliomycetes</taxon>
        <taxon>Orbiliales</taxon>
        <taxon>Orbiliaceae</taxon>
        <taxon>Orbilia</taxon>
    </lineage>
</organism>
<dbReference type="OrthoDB" id="19619at2759"/>
<evidence type="ECO:0000256" key="3">
    <source>
        <dbReference type="ARBA" id="ARBA00022980"/>
    </source>
</evidence>
<evidence type="ECO:0000256" key="8">
    <source>
        <dbReference type="ARBA" id="ARBA00043031"/>
    </source>
</evidence>
<feature type="domain" description="Tim44-like" evidence="10">
    <location>
        <begin position="147"/>
        <end position="300"/>
    </location>
</feature>
<evidence type="ECO:0000313" key="12">
    <source>
        <dbReference type="Proteomes" id="UP000614610"/>
    </source>
</evidence>
<evidence type="ECO:0000256" key="5">
    <source>
        <dbReference type="ARBA" id="ARBA00023274"/>
    </source>
</evidence>
<feature type="region of interest" description="Disordered" evidence="9">
    <location>
        <begin position="307"/>
        <end position="330"/>
    </location>
</feature>
<evidence type="ECO:0000256" key="2">
    <source>
        <dbReference type="ARBA" id="ARBA00022946"/>
    </source>
</evidence>
<evidence type="ECO:0000256" key="7">
    <source>
        <dbReference type="ARBA" id="ARBA00039448"/>
    </source>
</evidence>
<dbReference type="GO" id="GO:0005743">
    <property type="term" value="C:mitochondrial inner membrane"/>
    <property type="evidence" value="ECO:0007669"/>
    <property type="project" value="InterPro"/>
</dbReference>
<dbReference type="Gene3D" id="3.10.450.240">
    <property type="match status" value="1"/>
</dbReference>
<dbReference type="SMART" id="SM00978">
    <property type="entry name" value="Tim44"/>
    <property type="match status" value="1"/>
</dbReference>
<dbReference type="GO" id="GO:0005840">
    <property type="term" value="C:ribosome"/>
    <property type="evidence" value="ECO:0007669"/>
    <property type="project" value="UniProtKB-KW"/>
</dbReference>
<dbReference type="SUPFAM" id="SSF54427">
    <property type="entry name" value="NTF2-like"/>
    <property type="match status" value="1"/>
</dbReference>
<evidence type="ECO:0000313" key="11">
    <source>
        <dbReference type="EMBL" id="KAF3215818.1"/>
    </source>
</evidence>
<evidence type="ECO:0000259" key="10">
    <source>
        <dbReference type="SMART" id="SM00978"/>
    </source>
</evidence>
<sequence>MASLPPFGAAAGRILSHRPTIGIISTRPACLLILRPQTRSITDMERQNRQLNRSIARMDKLETPTASMRTNQSGMIEEVAELLLPSTFITPPFFSRPSIFTDTRNRIQFEWVRTKIKAQDLVSYVSPLFHSYHYYRYTNKHRHIHYSRYLARIWHSDPFLRKDIIPSAEALHRNMYTAFARGDVDALSRICGRDLYNTFRNRITSRPANVQFSWKFSGYNSRSRIMSHKVGMLGQGKGDENSIRQVVVRIDSTQALIKGVDGKVVKGTGEPTKTVEYIVLSKRRRGGVPEGPWVVWGTVTESGMDEIRAHGLPPQTGDSTVSGSGGRWSR</sequence>
<comment type="similarity">
    <text evidence="6">Belongs to the mitochondrion-specific ribosomal protein mL45 family.</text>
</comment>
<evidence type="ECO:0000256" key="9">
    <source>
        <dbReference type="SAM" id="MobiDB-lite"/>
    </source>
</evidence>
<evidence type="ECO:0000256" key="6">
    <source>
        <dbReference type="ARBA" id="ARBA00038073"/>
    </source>
</evidence>
<gene>
    <name evidence="11" type="ORF">TWF679_003665</name>
</gene>
<dbReference type="EMBL" id="WIWT01000018">
    <property type="protein sequence ID" value="KAF3215818.1"/>
    <property type="molecule type" value="Genomic_DNA"/>
</dbReference>
<proteinExistence type="inferred from homology"/>
<dbReference type="GO" id="GO:0032979">
    <property type="term" value="P:protein insertion into mitochondrial inner membrane from matrix"/>
    <property type="evidence" value="ECO:0007669"/>
    <property type="project" value="InterPro"/>
</dbReference>
<name>A0A8H8VEW1_ORBOL</name>
<dbReference type="InterPro" id="IPR007379">
    <property type="entry name" value="Tim44-like_dom"/>
</dbReference>
<evidence type="ECO:0000256" key="1">
    <source>
        <dbReference type="ARBA" id="ARBA00004173"/>
    </source>
</evidence>
<dbReference type="AlphaFoldDB" id="A0A8H8VEW1"/>
<comment type="subcellular location">
    <subcellularLocation>
        <location evidence="1">Mitochondrion</location>
    </subcellularLocation>
</comment>
<keyword evidence="5" id="KW-0687">Ribonucleoprotein</keyword>
<reference evidence="11" key="1">
    <citation type="submission" date="2019-06" db="EMBL/GenBank/DDBJ databases">
        <authorList>
            <person name="Palmer J.M."/>
        </authorList>
    </citation>
    <scope>NUCLEOTIDE SEQUENCE</scope>
    <source>
        <strain evidence="11">TWF679</strain>
    </source>
</reference>
<dbReference type="InterPro" id="IPR032710">
    <property type="entry name" value="NTF2-like_dom_sf"/>
</dbReference>
<comment type="caution">
    <text evidence="11">The sequence shown here is derived from an EMBL/GenBank/DDBJ whole genome shotgun (WGS) entry which is preliminary data.</text>
</comment>
<evidence type="ECO:0000256" key="4">
    <source>
        <dbReference type="ARBA" id="ARBA00023128"/>
    </source>
</evidence>
<keyword evidence="3" id="KW-0689">Ribosomal protein</keyword>
<dbReference type="Proteomes" id="UP000614610">
    <property type="component" value="Unassembled WGS sequence"/>
</dbReference>
<keyword evidence="4" id="KW-0496">Mitochondrion</keyword>
<accession>A0A8H8VEW1</accession>
<dbReference type="InterPro" id="IPR051975">
    <property type="entry name" value="mtLSU_mL45"/>
</dbReference>
<dbReference type="EMBL" id="WIWT01000018">
    <property type="protein sequence ID" value="KAF3215817.1"/>
    <property type="molecule type" value="Genomic_DNA"/>
</dbReference>
<keyword evidence="2" id="KW-0809">Transit peptide</keyword>